<dbReference type="AlphaFoldDB" id="A0A0B6YGN2"/>
<feature type="non-terminal residue" evidence="2">
    <location>
        <position position="1"/>
    </location>
</feature>
<feature type="non-terminal residue" evidence="2">
    <location>
        <position position="160"/>
    </location>
</feature>
<evidence type="ECO:0000313" key="2">
    <source>
        <dbReference type="EMBL" id="CEK55393.1"/>
    </source>
</evidence>
<protein>
    <submittedName>
        <fullName evidence="2">Uncharacterized protein</fullName>
    </submittedName>
</protein>
<accession>A0A0B6YGN2</accession>
<dbReference type="EMBL" id="HACG01008528">
    <property type="protein sequence ID" value="CEK55393.1"/>
    <property type="molecule type" value="Transcribed_RNA"/>
</dbReference>
<feature type="compositionally biased region" description="Polar residues" evidence="1">
    <location>
        <begin position="94"/>
        <end position="103"/>
    </location>
</feature>
<gene>
    <name evidence="2" type="primary">ORF25093</name>
</gene>
<sequence>NYSASNVKPLKQSNAEVDLIITNYLNLAKSGQPILTDSGEGGTLLCACCRDINRENLQKKFPKRHGDNPGTSSKAKDLPEHHRKQRYLQEHNSHTLGRSSFSSSDYVPHVSGGISSQYTSDNPVSIYHNLGNWDYYQPVPNAGTFLNPEFNRPFVRQLQN</sequence>
<proteinExistence type="predicted"/>
<evidence type="ECO:0000256" key="1">
    <source>
        <dbReference type="SAM" id="MobiDB-lite"/>
    </source>
</evidence>
<organism evidence="2">
    <name type="scientific">Arion vulgaris</name>
    <dbReference type="NCBI Taxonomy" id="1028688"/>
    <lineage>
        <taxon>Eukaryota</taxon>
        <taxon>Metazoa</taxon>
        <taxon>Spiralia</taxon>
        <taxon>Lophotrochozoa</taxon>
        <taxon>Mollusca</taxon>
        <taxon>Gastropoda</taxon>
        <taxon>Heterobranchia</taxon>
        <taxon>Euthyneura</taxon>
        <taxon>Panpulmonata</taxon>
        <taxon>Eupulmonata</taxon>
        <taxon>Stylommatophora</taxon>
        <taxon>Helicina</taxon>
        <taxon>Arionoidea</taxon>
        <taxon>Arionidae</taxon>
        <taxon>Arion</taxon>
    </lineage>
</organism>
<feature type="region of interest" description="Disordered" evidence="1">
    <location>
        <begin position="59"/>
        <end position="103"/>
    </location>
</feature>
<name>A0A0B6YGN2_9EUPU</name>
<reference evidence="2" key="1">
    <citation type="submission" date="2014-12" db="EMBL/GenBank/DDBJ databases">
        <title>Insight into the proteome of Arion vulgaris.</title>
        <authorList>
            <person name="Aradska J."/>
            <person name="Bulat T."/>
            <person name="Smidak R."/>
            <person name="Sarate P."/>
            <person name="Gangsoo J."/>
            <person name="Sialana F."/>
            <person name="Bilban M."/>
            <person name="Lubec G."/>
        </authorList>
    </citation>
    <scope>NUCLEOTIDE SEQUENCE</scope>
    <source>
        <tissue evidence="2">Skin</tissue>
    </source>
</reference>